<proteinExistence type="predicted"/>
<name>A0ABS9Z3W1_9HYPH</name>
<dbReference type="Proteomes" id="UP001139104">
    <property type="component" value="Unassembled WGS sequence"/>
</dbReference>
<keyword evidence="3" id="KW-1185">Reference proteome</keyword>
<dbReference type="EMBL" id="JAIVFP010000001">
    <property type="protein sequence ID" value="MCI4682040.1"/>
    <property type="molecule type" value="Genomic_DNA"/>
</dbReference>
<protein>
    <submittedName>
        <fullName evidence="2">Uncharacterized protein</fullName>
    </submittedName>
</protein>
<accession>A0ABS9Z3W1</accession>
<dbReference type="RefSeq" id="WP_243066074.1">
    <property type="nucleotide sequence ID" value="NZ_JAIVFP010000001.1"/>
</dbReference>
<evidence type="ECO:0000313" key="2">
    <source>
        <dbReference type="EMBL" id="MCI4682040.1"/>
    </source>
</evidence>
<evidence type="ECO:0000256" key="1">
    <source>
        <dbReference type="SAM" id="MobiDB-lite"/>
    </source>
</evidence>
<feature type="region of interest" description="Disordered" evidence="1">
    <location>
        <begin position="45"/>
        <end position="67"/>
    </location>
</feature>
<evidence type="ECO:0000313" key="3">
    <source>
        <dbReference type="Proteomes" id="UP001139104"/>
    </source>
</evidence>
<sequence>MKENFLTMSRQDGILKTGAAGLRRIFGFIIVSCAGTTANDVKQAFRKRQTPAERPDAPARSVSLPMPRPRPWLENQYELFLRPLKTSADHLTLPAATAHIHRPL</sequence>
<organism evidence="2 3">
    <name type="scientific">Candidatus Rhodoblastus alkanivorans</name>
    <dbReference type="NCBI Taxonomy" id="2954117"/>
    <lineage>
        <taxon>Bacteria</taxon>
        <taxon>Pseudomonadati</taxon>
        <taxon>Pseudomonadota</taxon>
        <taxon>Alphaproteobacteria</taxon>
        <taxon>Hyphomicrobiales</taxon>
        <taxon>Rhodoblastaceae</taxon>
        <taxon>Rhodoblastus</taxon>
    </lineage>
</organism>
<reference evidence="2" key="1">
    <citation type="journal article" date="2022" name="ISME J.">
        <title>Identification of active gaseous-alkane degraders at natural gas seeps.</title>
        <authorList>
            <person name="Farhan Ul Haque M."/>
            <person name="Hernandez M."/>
            <person name="Crombie A.T."/>
            <person name="Murrell J.C."/>
        </authorList>
    </citation>
    <scope>NUCLEOTIDE SEQUENCE</scope>
    <source>
        <strain evidence="2">PC2</strain>
    </source>
</reference>
<comment type="caution">
    <text evidence="2">The sequence shown here is derived from an EMBL/GenBank/DDBJ whole genome shotgun (WGS) entry which is preliminary data.</text>
</comment>
<gene>
    <name evidence="2" type="ORF">K2U94_04560</name>
</gene>